<accession>A0AAD8F629</accession>
<sequence length="130" mass="14737">MWTVAIFVESQEVEGLRLCLLSGCHHARPLCHGHILRQQRIKKRTFQVLTKKLSHIKKMAKKITAPLSPKVSKGLFLRSSGETCQTRLENGSTINILKTLLEVKYQGISLSEQVVGLEDKVQQLEDFLID</sequence>
<protein>
    <submittedName>
        <fullName evidence="1">Uncharacterized protein</fullName>
    </submittedName>
</protein>
<gene>
    <name evidence="1" type="ORF">Bpfe_017831</name>
</gene>
<comment type="caution">
    <text evidence="1">The sequence shown here is derived from an EMBL/GenBank/DDBJ whole genome shotgun (WGS) entry which is preliminary data.</text>
</comment>
<reference evidence="1" key="1">
    <citation type="journal article" date="2023" name="PLoS Negl. Trop. Dis.">
        <title>A genome sequence for Biomphalaria pfeifferi, the major vector snail for the human-infecting parasite Schistosoma mansoni.</title>
        <authorList>
            <person name="Bu L."/>
            <person name="Lu L."/>
            <person name="Laidemitt M.R."/>
            <person name="Zhang S.M."/>
            <person name="Mutuku M."/>
            <person name="Mkoji G."/>
            <person name="Steinauer M."/>
            <person name="Loker E.S."/>
        </authorList>
    </citation>
    <scope>NUCLEOTIDE SEQUENCE</scope>
    <source>
        <strain evidence="1">KasaAsao</strain>
    </source>
</reference>
<evidence type="ECO:0000313" key="2">
    <source>
        <dbReference type="Proteomes" id="UP001233172"/>
    </source>
</evidence>
<dbReference type="AlphaFoldDB" id="A0AAD8F629"/>
<dbReference type="Proteomes" id="UP001233172">
    <property type="component" value="Unassembled WGS sequence"/>
</dbReference>
<organism evidence="1 2">
    <name type="scientific">Biomphalaria pfeifferi</name>
    <name type="common">Bloodfluke planorb</name>
    <name type="synonym">Freshwater snail</name>
    <dbReference type="NCBI Taxonomy" id="112525"/>
    <lineage>
        <taxon>Eukaryota</taxon>
        <taxon>Metazoa</taxon>
        <taxon>Spiralia</taxon>
        <taxon>Lophotrochozoa</taxon>
        <taxon>Mollusca</taxon>
        <taxon>Gastropoda</taxon>
        <taxon>Heterobranchia</taxon>
        <taxon>Euthyneura</taxon>
        <taxon>Panpulmonata</taxon>
        <taxon>Hygrophila</taxon>
        <taxon>Lymnaeoidea</taxon>
        <taxon>Planorbidae</taxon>
        <taxon>Biomphalaria</taxon>
    </lineage>
</organism>
<dbReference type="EMBL" id="JASAOG010000092">
    <property type="protein sequence ID" value="KAK0052715.1"/>
    <property type="molecule type" value="Genomic_DNA"/>
</dbReference>
<name>A0AAD8F629_BIOPF</name>
<reference evidence="1" key="2">
    <citation type="submission" date="2023-04" db="EMBL/GenBank/DDBJ databases">
        <authorList>
            <person name="Bu L."/>
            <person name="Lu L."/>
            <person name="Laidemitt M.R."/>
            <person name="Zhang S.M."/>
            <person name="Mutuku M."/>
            <person name="Mkoji G."/>
            <person name="Steinauer M."/>
            <person name="Loker E.S."/>
        </authorList>
    </citation>
    <scope>NUCLEOTIDE SEQUENCE</scope>
    <source>
        <strain evidence="1">KasaAsao</strain>
        <tissue evidence="1">Whole Snail</tissue>
    </source>
</reference>
<proteinExistence type="predicted"/>
<keyword evidence="2" id="KW-1185">Reference proteome</keyword>
<evidence type="ECO:0000313" key="1">
    <source>
        <dbReference type="EMBL" id="KAK0052715.1"/>
    </source>
</evidence>